<evidence type="ECO:0000256" key="1">
    <source>
        <dbReference type="SAM" id="Phobius"/>
    </source>
</evidence>
<protein>
    <submittedName>
        <fullName evidence="3 4">Uncharacterized protein LOC120280102</fullName>
    </submittedName>
</protein>
<proteinExistence type="predicted"/>
<dbReference type="RefSeq" id="XP_039142769.1">
    <property type="nucleotide sequence ID" value="XM_039286835.1"/>
</dbReference>
<organism evidence="2 4">
    <name type="scientific">Dioscorea cayennensis subsp. rotundata</name>
    <name type="common">White Guinea yam</name>
    <name type="synonym">Dioscorea rotundata</name>
    <dbReference type="NCBI Taxonomy" id="55577"/>
    <lineage>
        <taxon>Eukaryota</taxon>
        <taxon>Viridiplantae</taxon>
        <taxon>Streptophyta</taxon>
        <taxon>Embryophyta</taxon>
        <taxon>Tracheophyta</taxon>
        <taxon>Spermatophyta</taxon>
        <taxon>Magnoliopsida</taxon>
        <taxon>Liliopsida</taxon>
        <taxon>Dioscoreales</taxon>
        <taxon>Dioscoreaceae</taxon>
        <taxon>Dioscorea</taxon>
    </lineage>
</organism>
<dbReference type="Proteomes" id="UP001515500">
    <property type="component" value="Chromosome 17"/>
</dbReference>
<evidence type="ECO:0000313" key="4">
    <source>
        <dbReference type="RefSeq" id="XP_039142770.1"/>
    </source>
</evidence>
<dbReference type="PANTHER" id="PTHR31134:SF1">
    <property type="entry name" value="TRANSMEMBRANE PROTEIN 128"/>
    <property type="match status" value="1"/>
</dbReference>
<keyword evidence="1" id="KW-0812">Transmembrane</keyword>
<feature type="transmembrane region" description="Helical" evidence="1">
    <location>
        <begin position="149"/>
        <end position="166"/>
    </location>
</feature>
<feature type="transmembrane region" description="Helical" evidence="1">
    <location>
        <begin position="72"/>
        <end position="89"/>
    </location>
</feature>
<keyword evidence="1" id="KW-1133">Transmembrane helix</keyword>
<sequence>MMLRTYSGEFYLRRASSGELNLGSPLSNVAIRQRYNQGYASNDEDAEDGACSETSSYSSMHITLRPHTWTDIFQNIIWIVSASFIVYLGDCNTNLVSILLWDERIKRMALYLGLIGSFLNVGIILHAISSLKYSWTSEKYKALPPTAPAMVFLGIISFCLFSYALWPVWSFFTIPLVITLFMTFMVVSPYRLHVPRYPHYAAPRAD</sequence>
<gene>
    <name evidence="3 4" type="primary">LOC120280102</name>
</gene>
<feature type="transmembrane region" description="Helical" evidence="1">
    <location>
        <begin position="172"/>
        <end position="190"/>
    </location>
</feature>
<accession>A0AB40CRR7</accession>
<evidence type="ECO:0000313" key="2">
    <source>
        <dbReference type="Proteomes" id="UP001515500"/>
    </source>
</evidence>
<name>A0AB40CRR7_DIOCR</name>
<keyword evidence="1" id="KW-0472">Membrane</keyword>
<dbReference type="InterPro" id="IPR033579">
    <property type="entry name" value="TMEM128"/>
</dbReference>
<dbReference type="PANTHER" id="PTHR31134">
    <property type="entry name" value="TRANSMEMBRANE PROTEIN 128"/>
    <property type="match status" value="1"/>
</dbReference>
<dbReference type="AlphaFoldDB" id="A0AB40CRR7"/>
<dbReference type="GeneID" id="120280102"/>
<keyword evidence="2" id="KW-1185">Reference proteome</keyword>
<reference evidence="3 4" key="1">
    <citation type="submission" date="2025-04" db="UniProtKB">
        <authorList>
            <consortium name="RefSeq"/>
        </authorList>
    </citation>
    <scope>IDENTIFICATION</scope>
</reference>
<feature type="transmembrane region" description="Helical" evidence="1">
    <location>
        <begin position="109"/>
        <end position="128"/>
    </location>
</feature>
<dbReference type="Pfam" id="PF20479">
    <property type="entry name" value="TMEM128"/>
    <property type="match status" value="1"/>
</dbReference>
<dbReference type="RefSeq" id="XP_039142770.1">
    <property type="nucleotide sequence ID" value="XM_039286836.1"/>
</dbReference>
<evidence type="ECO:0000313" key="3">
    <source>
        <dbReference type="RefSeq" id="XP_039142769.1"/>
    </source>
</evidence>